<feature type="compositionally biased region" description="Acidic residues" evidence="1">
    <location>
        <begin position="40"/>
        <end position="50"/>
    </location>
</feature>
<organism evidence="2 3">
    <name type="scientific">Pseudopithomyces chartarum</name>
    <dbReference type="NCBI Taxonomy" id="1892770"/>
    <lineage>
        <taxon>Eukaryota</taxon>
        <taxon>Fungi</taxon>
        <taxon>Dikarya</taxon>
        <taxon>Ascomycota</taxon>
        <taxon>Pezizomycotina</taxon>
        <taxon>Dothideomycetes</taxon>
        <taxon>Pleosporomycetidae</taxon>
        <taxon>Pleosporales</taxon>
        <taxon>Massarineae</taxon>
        <taxon>Didymosphaeriaceae</taxon>
        <taxon>Pseudopithomyces</taxon>
    </lineage>
</organism>
<name>A0AAN6M4P7_9PLEO</name>
<evidence type="ECO:0000313" key="2">
    <source>
        <dbReference type="EMBL" id="KAK3214276.1"/>
    </source>
</evidence>
<dbReference type="Proteomes" id="UP001280581">
    <property type="component" value="Unassembled WGS sequence"/>
</dbReference>
<sequence>MYDYGITYYCLFPGGGGPTSLKSVADKIYALGKKMHDETGDNQDGADDDESLKKAAGLSIDQGDQLKDPAEHNTDSSPVIASPEQGEKENSTLVTSPSIIASKIKQILNGKNEKYGVVQALDPHSLDQEPEEETVCGVRKGWIEKKLKEHVEKWEKENGEIDITCAPEEYSSDDITWYTPSPELPSTK</sequence>
<gene>
    <name evidence="2" type="ORF">GRF29_28g2569463</name>
</gene>
<evidence type="ECO:0000256" key="1">
    <source>
        <dbReference type="SAM" id="MobiDB-lite"/>
    </source>
</evidence>
<dbReference type="EMBL" id="WVTA01000004">
    <property type="protein sequence ID" value="KAK3214276.1"/>
    <property type="molecule type" value="Genomic_DNA"/>
</dbReference>
<accession>A0AAN6M4P7</accession>
<comment type="caution">
    <text evidence="2">The sequence shown here is derived from an EMBL/GenBank/DDBJ whole genome shotgun (WGS) entry which is preliminary data.</text>
</comment>
<keyword evidence="3" id="KW-1185">Reference proteome</keyword>
<dbReference type="AlphaFoldDB" id="A0AAN6M4P7"/>
<proteinExistence type="predicted"/>
<evidence type="ECO:0000313" key="3">
    <source>
        <dbReference type="Proteomes" id="UP001280581"/>
    </source>
</evidence>
<protein>
    <submittedName>
        <fullName evidence="2">Uncharacterized protein</fullName>
    </submittedName>
</protein>
<feature type="region of interest" description="Disordered" evidence="1">
    <location>
        <begin position="36"/>
        <end position="95"/>
    </location>
</feature>
<feature type="compositionally biased region" description="Basic and acidic residues" evidence="1">
    <location>
        <begin position="64"/>
        <end position="74"/>
    </location>
</feature>
<reference evidence="2 3" key="1">
    <citation type="submission" date="2021-02" db="EMBL/GenBank/DDBJ databases">
        <title>Genome assembly of Pseudopithomyces chartarum.</title>
        <authorList>
            <person name="Jauregui R."/>
            <person name="Singh J."/>
            <person name="Voisey C."/>
        </authorList>
    </citation>
    <scope>NUCLEOTIDE SEQUENCE [LARGE SCALE GENOMIC DNA]</scope>
    <source>
        <strain evidence="2 3">AGR01</strain>
    </source>
</reference>